<dbReference type="EMBL" id="JAEHOH010000014">
    <property type="protein sequence ID" value="MBK0419580.1"/>
    <property type="molecule type" value="Genomic_DNA"/>
</dbReference>
<organism evidence="5 6">
    <name type="scientific">Leucobacter chromiisoli</name>
    <dbReference type="NCBI Taxonomy" id="2796471"/>
    <lineage>
        <taxon>Bacteria</taxon>
        <taxon>Bacillati</taxon>
        <taxon>Actinomycetota</taxon>
        <taxon>Actinomycetes</taxon>
        <taxon>Micrococcales</taxon>
        <taxon>Microbacteriaceae</taxon>
        <taxon>Leucobacter</taxon>
    </lineage>
</organism>
<dbReference type="SMART" id="SM00895">
    <property type="entry name" value="FCD"/>
    <property type="match status" value="1"/>
</dbReference>
<dbReference type="PRINTS" id="PR00035">
    <property type="entry name" value="HTHGNTR"/>
</dbReference>
<proteinExistence type="predicted"/>
<dbReference type="GO" id="GO:0003677">
    <property type="term" value="F:DNA binding"/>
    <property type="evidence" value="ECO:0007669"/>
    <property type="project" value="UniProtKB-KW"/>
</dbReference>
<gene>
    <name evidence="5" type="ORF">JD276_11090</name>
</gene>
<dbReference type="RefSeq" id="WP_200115722.1">
    <property type="nucleotide sequence ID" value="NZ_JAEHOH010000014.1"/>
</dbReference>
<dbReference type="InterPro" id="IPR011711">
    <property type="entry name" value="GntR_C"/>
</dbReference>
<dbReference type="InterPro" id="IPR036388">
    <property type="entry name" value="WH-like_DNA-bd_sf"/>
</dbReference>
<dbReference type="InterPro" id="IPR000524">
    <property type="entry name" value="Tscrpt_reg_HTH_GntR"/>
</dbReference>
<dbReference type="Gene3D" id="1.10.10.10">
    <property type="entry name" value="Winged helix-like DNA-binding domain superfamily/Winged helix DNA-binding domain"/>
    <property type="match status" value="1"/>
</dbReference>
<dbReference type="Gene3D" id="1.20.120.530">
    <property type="entry name" value="GntR ligand-binding domain-like"/>
    <property type="match status" value="1"/>
</dbReference>
<dbReference type="Proteomes" id="UP000608530">
    <property type="component" value="Unassembled WGS sequence"/>
</dbReference>
<dbReference type="InterPro" id="IPR036390">
    <property type="entry name" value="WH_DNA-bd_sf"/>
</dbReference>
<evidence type="ECO:0000259" key="4">
    <source>
        <dbReference type="PROSITE" id="PS50949"/>
    </source>
</evidence>
<evidence type="ECO:0000256" key="3">
    <source>
        <dbReference type="ARBA" id="ARBA00023163"/>
    </source>
</evidence>
<sequence length="217" mass="24098">MHSPRRVSSHQLAYDYLRSEVLVDPSVQGTFLSEQEIAEGAGVSRTPVREAFRVLASEGLVELIPHRGAFVPRVTTKQVGDLFEFRRVLECYAAEVILAKGIDPTPDMVSALERQQELVGSSDGDATIRFIALDREFHFHLMKAADNAEIEQTYERISTRQRVIGARALNHPSRRSDVCAEHRAIVDAIRSGDLQAAREAISAHLAITESVLRSGPR</sequence>
<protein>
    <submittedName>
        <fullName evidence="5">GntR family transcriptional regulator</fullName>
    </submittedName>
</protein>
<dbReference type="PANTHER" id="PTHR43537">
    <property type="entry name" value="TRANSCRIPTIONAL REGULATOR, GNTR FAMILY"/>
    <property type="match status" value="1"/>
</dbReference>
<feature type="domain" description="HTH gntR-type" evidence="4">
    <location>
        <begin position="7"/>
        <end position="74"/>
    </location>
</feature>
<dbReference type="GO" id="GO:0003700">
    <property type="term" value="F:DNA-binding transcription factor activity"/>
    <property type="evidence" value="ECO:0007669"/>
    <property type="project" value="InterPro"/>
</dbReference>
<dbReference type="SUPFAM" id="SSF48008">
    <property type="entry name" value="GntR ligand-binding domain-like"/>
    <property type="match status" value="1"/>
</dbReference>
<dbReference type="Pfam" id="PF07729">
    <property type="entry name" value="FCD"/>
    <property type="match status" value="1"/>
</dbReference>
<dbReference type="AlphaFoldDB" id="A0A934Q787"/>
<name>A0A934Q787_9MICO</name>
<dbReference type="InterPro" id="IPR008920">
    <property type="entry name" value="TF_FadR/GntR_C"/>
</dbReference>
<dbReference type="SUPFAM" id="SSF46785">
    <property type="entry name" value="Winged helix' DNA-binding domain"/>
    <property type="match status" value="1"/>
</dbReference>
<accession>A0A934Q787</accession>
<keyword evidence="3" id="KW-0804">Transcription</keyword>
<dbReference type="PANTHER" id="PTHR43537:SF24">
    <property type="entry name" value="GLUCONATE OPERON TRANSCRIPTIONAL REPRESSOR"/>
    <property type="match status" value="1"/>
</dbReference>
<evidence type="ECO:0000256" key="1">
    <source>
        <dbReference type="ARBA" id="ARBA00023015"/>
    </source>
</evidence>
<dbReference type="PROSITE" id="PS50949">
    <property type="entry name" value="HTH_GNTR"/>
    <property type="match status" value="1"/>
</dbReference>
<reference evidence="5" key="1">
    <citation type="submission" date="2020-12" db="EMBL/GenBank/DDBJ databases">
        <title>Leucobacter sp. CAS1, isolated from Chromium sludge.</title>
        <authorList>
            <person name="Xu Z."/>
        </authorList>
    </citation>
    <scope>NUCLEOTIDE SEQUENCE</scope>
    <source>
        <strain evidence="5">CSA1</strain>
    </source>
</reference>
<keyword evidence="1" id="KW-0805">Transcription regulation</keyword>
<evidence type="ECO:0000256" key="2">
    <source>
        <dbReference type="ARBA" id="ARBA00023125"/>
    </source>
</evidence>
<dbReference type="Pfam" id="PF00392">
    <property type="entry name" value="GntR"/>
    <property type="match status" value="1"/>
</dbReference>
<dbReference type="CDD" id="cd07377">
    <property type="entry name" value="WHTH_GntR"/>
    <property type="match status" value="1"/>
</dbReference>
<dbReference type="SMART" id="SM00345">
    <property type="entry name" value="HTH_GNTR"/>
    <property type="match status" value="1"/>
</dbReference>
<evidence type="ECO:0000313" key="6">
    <source>
        <dbReference type="Proteomes" id="UP000608530"/>
    </source>
</evidence>
<comment type="caution">
    <text evidence="5">The sequence shown here is derived from an EMBL/GenBank/DDBJ whole genome shotgun (WGS) entry which is preliminary data.</text>
</comment>
<keyword evidence="6" id="KW-1185">Reference proteome</keyword>
<keyword evidence="2" id="KW-0238">DNA-binding</keyword>
<evidence type="ECO:0000313" key="5">
    <source>
        <dbReference type="EMBL" id="MBK0419580.1"/>
    </source>
</evidence>